<feature type="transmembrane region" description="Helical" evidence="1">
    <location>
        <begin position="120"/>
        <end position="141"/>
    </location>
</feature>
<proteinExistence type="predicted"/>
<protein>
    <submittedName>
        <fullName evidence="2">Uncharacterized protein</fullName>
    </submittedName>
</protein>
<feature type="transmembrane region" description="Helical" evidence="1">
    <location>
        <begin position="20"/>
        <end position="38"/>
    </location>
</feature>
<reference evidence="2" key="1">
    <citation type="submission" date="2020-11" db="EMBL/GenBank/DDBJ databases">
        <authorList>
            <consortium name="DOE Joint Genome Institute"/>
            <person name="Ahrendt S."/>
            <person name="Riley R."/>
            <person name="Andreopoulos W."/>
            <person name="Labutti K."/>
            <person name="Pangilinan J."/>
            <person name="Ruiz-Duenas F.J."/>
            <person name="Barrasa J.M."/>
            <person name="Sanchez-Garcia M."/>
            <person name="Camarero S."/>
            <person name="Miyauchi S."/>
            <person name="Serrano A."/>
            <person name="Linde D."/>
            <person name="Babiker R."/>
            <person name="Drula E."/>
            <person name="Ayuso-Fernandez I."/>
            <person name="Pacheco R."/>
            <person name="Padilla G."/>
            <person name="Ferreira P."/>
            <person name="Barriuso J."/>
            <person name="Kellner H."/>
            <person name="Castanera R."/>
            <person name="Alfaro M."/>
            <person name="Ramirez L."/>
            <person name="Pisabarro A.G."/>
            <person name="Kuo A."/>
            <person name="Tritt A."/>
            <person name="Lipzen A."/>
            <person name="He G."/>
            <person name="Yan M."/>
            <person name="Ng V."/>
            <person name="Cullen D."/>
            <person name="Martin F."/>
            <person name="Rosso M.-N."/>
            <person name="Henrissat B."/>
            <person name="Hibbett D."/>
            <person name="Martinez A.T."/>
            <person name="Grigoriev I.V."/>
        </authorList>
    </citation>
    <scope>NUCLEOTIDE SEQUENCE</scope>
    <source>
        <strain evidence="2">AH 40177</strain>
    </source>
</reference>
<feature type="transmembrane region" description="Helical" evidence="1">
    <location>
        <begin position="89"/>
        <end position="108"/>
    </location>
</feature>
<comment type="caution">
    <text evidence="2">The sequence shown here is derived from an EMBL/GenBank/DDBJ whole genome shotgun (WGS) entry which is preliminary data.</text>
</comment>
<keyword evidence="1" id="KW-0812">Transmembrane</keyword>
<dbReference type="EMBL" id="JADNRY010000070">
    <property type="protein sequence ID" value="KAF9067625.1"/>
    <property type="molecule type" value="Genomic_DNA"/>
</dbReference>
<feature type="transmembrane region" description="Helical" evidence="1">
    <location>
        <begin position="161"/>
        <end position="181"/>
    </location>
</feature>
<keyword evidence="1" id="KW-1133">Transmembrane helix</keyword>
<dbReference type="Proteomes" id="UP000772434">
    <property type="component" value="Unassembled WGS sequence"/>
</dbReference>
<dbReference type="OrthoDB" id="3038990at2759"/>
<gene>
    <name evidence="2" type="ORF">BDP27DRAFT_1422640</name>
</gene>
<name>A0A9P5PTE1_9AGAR</name>
<evidence type="ECO:0000313" key="3">
    <source>
        <dbReference type="Proteomes" id="UP000772434"/>
    </source>
</evidence>
<keyword evidence="1" id="KW-0472">Membrane</keyword>
<sequence>MSLPSQPPSNEDLATIKSLLIFAYMMQMTAMIMIWDIVIHIADDVKLLFLPGRCRPPTIVYFLSRFFSLVTSCVIIADNAVTCKPSITLAAISTNFVAIVFTLFQFFIRVKVIYCEGSQLKTGIFFALWVFASGGASFTVYSVGRSECTNYPADTSYWIRVGLPVMAILLYDSCVFLAISYRIYHLSLLFIAANPRSNRSAMGCISAPEGGRERPTRMQKFKARASTIAGRELPSLTRAILRDGQFYYL</sequence>
<organism evidence="2 3">
    <name type="scientific">Rhodocollybia butyracea</name>
    <dbReference type="NCBI Taxonomy" id="206335"/>
    <lineage>
        <taxon>Eukaryota</taxon>
        <taxon>Fungi</taxon>
        <taxon>Dikarya</taxon>
        <taxon>Basidiomycota</taxon>
        <taxon>Agaricomycotina</taxon>
        <taxon>Agaricomycetes</taxon>
        <taxon>Agaricomycetidae</taxon>
        <taxon>Agaricales</taxon>
        <taxon>Marasmiineae</taxon>
        <taxon>Omphalotaceae</taxon>
        <taxon>Rhodocollybia</taxon>
    </lineage>
</organism>
<evidence type="ECO:0000313" key="2">
    <source>
        <dbReference type="EMBL" id="KAF9067625.1"/>
    </source>
</evidence>
<accession>A0A9P5PTE1</accession>
<evidence type="ECO:0000256" key="1">
    <source>
        <dbReference type="SAM" id="Phobius"/>
    </source>
</evidence>
<feature type="transmembrane region" description="Helical" evidence="1">
    <location>
        <begin position="59"/>
        <end position="77"/>
    </location>
</feature>
<dbReference type="AlphaFoldDB" id="A0A9P5PTE1"/>
<keyword evidence="3" id="KW-1185">Reference proteome</keyword>